<evidence type="ECO:0000256" key="1">
    <source>
        <dbReference type="SAM" id="Coils"/>
    </source>
</evidence>
<dbReference type="KEGG" id="dci:108253526"/>
<proteinExistence type="predicted"/>
<gene>
    <name evidence="4" type="primary">LOC108253526</name>
</gene>
<evidence type="ECO:0000313" key="3">
    <source>
        <dbReference type="Proteomes" id="UP000079169"/>
    </source>
</evidence>
<dbReference type="Gene3D" id="1.20.5.170">
    <property type="match status" value="1"/>
</dbReference>
<dbReference type="InterPro" id="IPR057251">
    <property type="entry name" value="FP_C"/>
</dbReference>
<evidence type="ECO:0000259" key="2">
    <source>
        <dbReference type="Pfam" id="PF25298"/>
    </source>
</evidence>
<feature type="domain" description="FP protein C-terminal" evidence="2">
    <location>
        <begin position="162"/>
        <end position="213"/>
    </location>
</feature>
<sequence length="213" mass="24581">MSGTVEDLSKTFKDLQQKVTTMENKQSKLESQNQELMKRVKKLETFVQDMAQEGNLTKVEIAGIPQDVQDCASFTEKVLEKAKLNTIVKRGDYQIEKIERTVKQGTTPQTKSMIKGLIINFKTKDMRNSVLDILKKEKPKLDTVGISGQQPPMPIFINEYLTPYLKKVFYEAKKIKNDKKYEYLWVKNGQILLKKQKDSKVTRLTCLEDLAKI</sequence>
<name>A0A1S4ELV2_DIACI</name>
<keyword evidence="3" id="KW-1185">Reference proteome</keyword>
<dbReference type="PaxDb" id="121845-A0A1S4ELV2"/>
<accession>A0A1S4ELV2</accession>
<dbReference type="STRING" id="121845.A0A1S4ELV2"/>
<dbReference type="Proteomes" id="UP000079169">
    <property type="component" value="Unplaced"/>
</dbReference>
<evidence type="ECO:0000313" key="4">
    <source>
        <dbReference type="RefSeq" id="XP_017303143.1"/>
    </source>
</evidence>
<keyword evidence="1" id="KW-0175">Coiled coil</keyword>
<dbReference type="AlphaFoldDB" id="A0A1S4ELV2"/>
<feature type="coiled-coil region" evidence="1">
    <location>
        <begin position="5"/>
        <end position="53"/>
    </location>
</feature>
<dbReference type="GeneID" id="108253526"/>
<organism evidence="3 4">
    <name type="scientific">Diaphorina citri</name>
    <name type="common">Asian citrus psyllid</name>
    <dbReference type="NCBI Taxonomy" id="121845"/>
    <lineage>
        <taxon>Eukaryota</taxon>
        <taxon>Metazoa</taxon>
        <taxon>Ecdysozoa</taxon>
        <taxon>Arthropoda</taxon>
        <taxon>Hexapoda</taxon>
        <taxon>Insecta</taxon>
        <taxon>Pterygota</taxon>
        <taxon>Neoptera</taxon>
        <taxon>Paraneoptera</taxon>
        <taxon>Hemiptera</taxon>
        <taxon>Sternorrhyncha</taxon>
        <taxon>Psylloidea</taxon>
        <taxon>Psyllidae</taxon>
        <taxon>Diaphorininae</taxon>
        <taxon>Diaphorina</taxon>
    </lineage>
</organism>
<dbReference type="Pfam" id="PF25298">
    <property type="entry name" value="Baculo_FP_2nd"/>
    <property type="match status" value="1"/>
</dbReference>
<reference evidence="4" key="1">
    <citation type="submission" date="2025-08" db="UniProtKB">
        <authorList>
            <consortium name="RefSeq"/>
        </authorList>
    </citation>
    <scope>IDENTIFICATION</scope>
</reference>
<protein>
    <submittedName>
        <fullName evidence="4">Uncharacterized protein LOC108253526</fullName>
    </submittedName>
</protein>
<dbReference type="RefSeq" id="XP_017303143.1">
    <property type="nucleotide sequence ID" value="XM_017447654.1"/>
</dbReference>